<dbReference type="InterPro" id="IPR036761">
    <property type="entry name" value="TTHA0802/YceI-like_sf"/>
</dbReference>
<dbReference type="AlphaFoldDB" id="A0A223NSX6"/>
<dbReference type="InterPro" id="IPR007372">
    <property type="entry name" value="Lipid/polyisoprenoid-bd_YceI"/>
</dbReference>
<reference evidence="3 4" key="1">
    <citation type="submission" date="2017-08" db="EMBL/GenBank/DDBJ databases">
        <title>Complete genome sequence of Mucilaginibacter sp. strain BJC16-A31.</title>
        <authorList>
            <consortium name="Henan University of Science and Technology"/>
            <person name="You X."/>
        </authorList>
    </citation>
    <scope>NUCLEOTIDE SEQUENCE [LARGE SCALE GENOMIC DNA]</scope>
    <source>
        <strain evidence="3 4">BJC16-A31</strain>
    </source>
</reference>
<dbReference type="Pfam" id="PF04264">
    <property type="entry name" value="YceI"/>
    <property type="match status" value="1"/>
</dbReference>
<name>A0A223NSX6_9SPHI</name>
<feature type="chain" id="PRO_5012036215" evidence="1">
    <location>
        <begin position="40"/>
        <end position="209"/>
    </location>
</feature>
<dbReference type="SMART" id="SM00867">
    <property type="entry name" value="YceI"/>
    <property type="match status" value="1"/>
</dbReference>
<feature type="signal peptide" evidence="1">
    <location>
        <begin position="1"/>
        <end position="39"/>
    </location>
</feature>
<dbReference type="SUPFAM" id="SSF101874">
    <property type="entry name" value="YceI-like"/>
    <property type="match status" value="1"/>
</dbReference>
<dbReference type="Gene3D" id="2.40.128.110">
    <property type="entry name" value="Lipid/polyisoprenoid-binding, YceI-like"/>
    <property type="match status" value="1"/>
</dbReference>
<feature type="domain" description="Lipid/polyisoprenoid-binding YceI-like" evidence="2">
    <location>
        <begin position="42"/>
        <end position="207"/>
    </location>
</feature>
<gene>
    <name evidence="3" type="ORF">MuYL_1105</name>
</gene>
<protein>
    <submittedName>
        <fullName evidence="3">Polyisoprenoid-binding protein</fullName>
    </submittedName>
</protein>
<evidence type="ECO:0000259" key="2">
    <source>
        <dbReference type="SMART" id="SM00867"/>
    </source>
</evidence>
<evidence type="ECO:0000256" key="1">
    <source>
        <dbReference type="SAM" id="SignalP"/>
    </source>
</evidence>
<sequence length="209" mass="23019">MNIFVYCNQLEYYKPLNQKEMKKINLLLAVLLTSSTLFAQTKWNVDKAHAKVGFTVTHMMISDVDGNFKSFDASITASKADFSDAVFDLSIDAASISTDNDMRDGDLKGEHYFDVAKYPKITFKSTSISKVDDKTFKLTGNLTMHGVTKSIVLDLTLKGMGKNMRTQKPVAGFKVSGTIDRTDFGVGTAPAAMVSTKIELRANGEFGQE</sequence>
<dbReference type="PANTHER" id="PTHR34406:SF1">
    <property type="entry name" value="PROTEIN YCEI"/>
    <property type="match status" value="1"/>
</dbReference>
<accession>A0A223NSX6</accession>
<keyword evidence="4" id="KW-1185">Reference proteome</keyword>
<dbReference type="Proteomes" id="UP000215002">
    <property type="component" value="Chromosome"/>
</dbReference>
<keyword evidence="1" id="KW-0732">Signal</keyword>
<evidence type="ECO:0000313" key="3">
    <source>
        <dbReference type="EMBL" id="ASU33005.1"/>
    </source>
</evidence>
<evidence type="ECO:0000313" key="4">
    <source>
        <dbReference type="Proteomes" id="UP000215002"/>
    </source>
</evidence>
<dbReference type="EMBL" id="CP022743">
    <property type="protein sequence ID" value="ASU33005.1"/>
    <property type="molecule type" value="Genomic_DNA"/>
</dbReference>
<dbReference type="PANTHER" id="PTHR34406">
    <property type="entry name" value="PROTEIN YCEI"/>
    <property type="match status" value="1"/>
</dbReference>
<proteinExistence type="predicted"/>
<dbReference type="KEGG" id="muc:MuYL_1105"/>
<organism evidence="3 4">
    <name type="scientific">Mucilaginibacter xinganensis</name>
    <dbReference type="NCBI Taxonomy" id="1234841"/>
    <lineage>
        <taxon>Bacteria</taxon>
        <taxon>Pseudomonadati</taxon>
        <taxon>Bacteroidota</taxon>
        <taxon>Sphingobacteriia</taxon>
        <taxon>Sphingobacteriales</taxon>
        <taxon>Sphingobacteriaceae</taxon>
        <taxon>Mucilaginibacter</taxon>
    </lineage>
</organism>